<dbReference type="Pfam" id="PF00849">
    <property type="entry name" value="PseudoU_synth_2"/>
    <property type="match status" value="1"/>
</dbReference>
<dbReference type="STRING" id="169679.CSACC_30930"/>
<comment type="similarity">
    <text evidence="2">Belongs to the pseudouridine synthase RluA family.</text>
</comment>
<dbReference type="RefSeq" id="WP_077394807.1">
    <property type="nucleotide sequence ID" value="NZ_CP016091.1"/>
</dbReference>
<protein>
    <recommendedName>
        <fullName evidence="4">RNA pseudouridylate synthase</fullName>
    </recommendedName>
    <alternativeName>
        <fullName evidence="5">RNA-uridine isomerase</fullName>
    </alternativeName>
</protein>
<dbReference type="PANTHER" id="PTHR21600">
    <property type="entry name" value="MITOCHONDRIAL RNA PSEUDOURIDINE SYNTHASE"/>
    <property type="match status" value="1"/>
</dbReference>
<comment type="caution">
    <text evidence="8">The sequence shown here is derived from an EMBL/GenBank/DDBJ whole genome shotgun (WGS) entry which is preliminary data.</text>
</comment>
<evidence type="ECO:0000313" key="8">
    <source>
        <dbReference type="EMBL" id="OOM07310.1"/>
    </source>
</evidence>
<organism evidence="8 9">
    <name type="scientific">Clostridium saccharobutylicum</name>
    <dbReference type="NCBI Taxonomy" id="169679"/>
    <lineage>
        <taxon>Bacteria</taxon>
        <taxon>Bacillati</taxon>
        <taxon>Bacillota</taxon>
        <taxon>Clostridia</taxon>
        <taxon>Eubacteriales</taxon>
        <taxon>Clostridiaceae</taxon>
        <taxon>Clostridium</taxon>
    </lineage>
</organism>
<dbReference type="Gene3D" id="3.10.290.10">
    <property type="entry name" value="RNA-binding S4 domain"/>
    <property type="match status" value="1"/>
</dbReference>
<dbReference type="InterPro" id="IPR036986">
    <property type="entry name" value="S4_RNA-bd_sf"/>
</dbReference>
<dbReference type="EMBL" id="LZYZ01000008">
    <property type="protein sequence ID" value="OOM07310.1"/>
    <property type="molecule type" value="Genomic_DNA"/>
</dbReference>
<dbReference type="AlphaFoldDB" id="A0A1S8NRI3"/>
<dbReference type="SUPFAM" id="SSF55120">
    <property type="entry name" value="Pseudouridine synthase"/>
    <property type="match status" value="1"/>
</dbReference>
<evidence type="ECO:0000256" key="2">
    <source>
        <dbReference type="ARBA" id="ARBA00010876"/>
    </source>
</evidence>
<dbReference type="Gene3D" id="3.30.2350.10">
    <property type="entry name" value="Pseudouridine synthase"/>
    <property type="match status" value="1"/>
</dbReference>
<evidence type="ECO:0000259" key="7">
    <source>
        <dbReference type="SMART" id="SM00363"/>
    </source>
</evidence>
<keyword evidence="6" id="KW-0694">RNA-binding</keyword>
<dbReference type="CDD" id="cd00165">
    <property type="entry name" value="S4"/>
    <property type="match status" value="1"/>
</dbReference>
<evidence type="ECO:0000256" key="1">
    <source>
        <dbReference type="ARBA" id="ARBA00000073"/>
    </source>
</evidence>
<dbReference type="Pfam" id="PF01479">
    <property type="entry name" value="S4"/>
    <property type="match status" value="1"/>
</dbReference>
<dbReference type="InterPro" id="IPR020103">
    <property type="entry name" value="PsdUridine_synth_cat_dom_sf"/>
</dbReference>
<keyword evidence="3 8" id="KW-0413">Isomerase</keyword>
<evidence type="ECO:0000256" key="5">
    <source>
        <dbReference type="ARBA" id="ARBA00033164"/>
    </source>
</evidence>
<feature type="domain" description="RNA-binding S4" evidence="7">
    <location>
        <begin position="12"/>
        <end position="80"/>
    </location>
</feature>
<dbReference type="GO" id="GO:0003723">
    <property type="term" value="F:RNA binding"/>
    <property type="evidence" value="ECO:0007669"/>
    <property type="project" value="UniProtKB-KW"/>
</dbReference>
<evidence type="ECO:0000313" key="9">
    <source>
        <dbReference type="Proteomes" id="UP000191154"/>
    </source>
</evidence>
<dbReference type="PROSITE" id="PS50889">
    <property type="entry name" value="S4"/>
    <property type="match status" value="1"/>
</dbReference>
<evidence type="ECO:0000256" key="3">
    <source>
        <dbReference type="ARBA" id="ARBA00023235"/>
    </source>
</evidence>
<reference evidence="8 9" key="1">
    <citation type="submission" date="2016-05" db="EMBL/GenBank/DDBJ databases">
        <title>Microbial solvent formation.</title>
        <authorList>
            <person name="Poehlein A."/>
            <person name="Montoya Solano J.D."/>
            <person name="Flitsch S."/>
            <person name="Krabben P."/>
            <person name="Duerre P."/>
            <person name="Daniel R."/>
        </authorList>
    </citation>
    <scope>NUCLEOTIDE SEQUENCE [LARGE SCALE GENOMIC DNA]</scope>
    <source>
        <strain evidence="8 9">L1-8</strain>
    </source>
</reference>
<comment type="catalytic activity">
    <reaction evidence="1">
        <text>a uridine in RNA = a pseudouridine in RNA</text>
        <dbReference type="Rhea" id="RHEA:48348"/>
        <dbReference type="Rhea" id="RHEA-COMP:12068"/>
        <dbReference type="Rhea" id="RHEA-COMP:12069"/>
        <dbReference type="ChEBI" id="CHEBI:65314"/>
        <dbReference type="ChEBI" id="CHEBI:65315"/>
    </reaction>
</comment>
<dbReference type="InterPro" id="IPR050188">
    <property type="entry name" value="RluA_PseudoU_synthase"/>
</dbReference>
<dbReference type="GO" id="GO:0120159">
    <property type="term" value="F:rRNA pseudouridine synthase activity"/>
    <property type="evidence" value="ECO:0007669"/>
    <property type="project" value="UniProtKB-ARBA"/>
</dbReference>
<dbReference type="CDD" id="cd02869">
    <property type="entry name" value="PseudoU_synth_RluA_like"/>
    <property type="match status" value="1"/>
</dbReference>
<accession>A0A1S8NRI3</accession>
<evidence type="ECO:0000256" key="6">
    <source>
        <dbReference type="PROSITE-ProRule" id="PRU00182"/>
    </source>
</evidence>
<dbReference type="Proteomes" id="UP000191154">
    <property type="component" value="Unassembled WGS sequence"/>
</dbReference>
<proteinExistence type="inferred from homology"/>
<sequence>MKIEIGPNEAGQRLDKFLRKLLKDVPLSAIFKALRKKDIRVNGKKQNEKYFLEEGDIVEIKYIQSKKEDKTKKFIKVDPKGMKIAYEDENMLIVEKWPDVLVHSDSNESEEPTLTDYVLSYLNDKGDYVPENELTFTPAACNRLDRNTCGMVIFGKSFDGLKCINEAIREDEIRKYYYTLAKGKIKDGLYEAYILKNPNNNVSKIYDTPVDNAKKIAMKITTVESNGAYSLIDINLITGRSHQIRAHLSHLGNPIIGDNKYGDKQLNSFFENKYGLNYQYLYAYKLNFRRINGKLEYLTNKTIAVALPPMFKKIKQDVFKFSLR</sequence>
<dbReference type="InterPro" id="IPR006145">
    <property type="entry name" value="PsdUridine_synth_RsuA/RluA"/>
</dbReference>
<dbReference type="SUPFAM" id="SSF55174">
    <property type="entry name" value="Alpha-L RNA-binding motif"/>
    <property type="match status" value="1"/>
</dbReference>
<evidence type="ECO:0000256" key="4">
    <source>
        <dbReference type="ARBA" id="ARBA00031870"/>
    </source>
</evidence>
<dbReference type="SMART" id="SM00363">
    <property type="entry name" value="S4"/>
    <property type="match status" value="1"/>
</dbReference>
<dbReference type="PANTHER" id="PTHR21600:SF83">
    <property type="entry name" value="PSEUDOURIDYLATE SYNTHASE RPUSD4, MITOCHONDRIAL"/>
    <property type="match status" value="1"/>
</dbReference>
<gene>
    <name evidence="8" type="primary">rluC</name>
    <name evidence="8" type="ORF">CLOSAC_38390</name>
</gene>
<dbReference type="InterPro" id="IPR002942">
    <property type="entry name" value="S4_RNA-bd"/>
</dbReference>
<dbReference type="GO" id="GO:0000455">
    <property type="term" value="P:enzyme-directed rRNA pseudouridine synthesis"/>
    <property type="evidence" value="ECO:0007669"/>
    <property type="project" value="UniProtKB-ARBA"/>
</dbReference>
<name>A0A1S8NRI3_CLOSA</name>